<sequence>MEAPRSYCGPPVDLSRPRGFSSFLSTRNYRLGGGSKWPPPSRSTPPTWRPLRCAASALPLDVSPPPIDGDPVCALCFFHIFTRILLWYSAPETRQMHECDTFIA</sequence>
<gene>
    <name evidence="1" type="ORF">B296_00022594</name>
</gene>
<comment type="caution">
    <text evidence="1">The sequence shown here is derived from an EMBL/GenBank/DDBJ whole genome shotgun (WGS) entry which is preliminary data.</text>
</comment>
<reference evidence="1 2" key="1">
    <citation type="journal article" date="2014" name="Agronomy (Basel)">
        <title>A Draft Genome Sequence for Ensete ventricosum, the Drought-Tolerant Tree Against Hunger.</title>
        <authorList>
            <person name="Harrison J."/>
            <person name="Moore K.A."/>
            <person name="Paszkiewicz K."/>
            <person name="Jones T."/>
            <person name="Grant M."/>
            <person name="Ambacheew D."/>
            <person name="Muzemil S."/>
            <person name="Studholme D.J."/>
        </authorList>
    </citation>
    <scope>NUCLEOTIDE SEQUENCE [LARGE SCALE GENOMIC DNA]</scope>
</reference>
<accession>A0A426Y1B4</accession>
<evidence type="ECO:0000313" key="1">
    <source>
        <dbReference type="EMBL" id="RRT45420.1"/>
    </source>
</evidence>
<dbReference type="EMBL" id="AMZH03015841">
    <property type="protein sequence ID" value="RRT45420.1"/>
    <property type="molecule type" value="Genomic_DNA"/>
</dbReference>
<dbReference type="AlphaFoldDB" id="A0A426Y1B4"/>
<dbReference type="Proteomes" id="UP000287651">
    <property type="component" value="Unassembled WGS sequence"/>
</dbReference>
<proteinExistence type="predicted"/>
<evidence type="ECO:0000313" key="2">
    <source>
        <dbReference type="Proteomes" id="UP000287651"/>
    </source>
</evidence>
<protein>
    <submittedName>
        <fullName evidence="1">Uncharacterized protein</fullName>
    </submittedName>
</protein>
<name>A0A426Y1B4_ENSVE</name>
<organism evidence="1 2">
    <name type="scientific">Ensete ventricosum</name>
    <name type="common">Abyssinian banana</name>
    <name type="synonym">Musa ensete</name>
    <dbReference type="NCBI Taxonomy" id="4639"/>
    <lineage>
        <taxon>Eukaryota</taxon>
        <taxon>Viridiplantae</taxon>
        <taxon>Streptophyta</taxon>
        <taxon>Embryophyta</taxon>
        <taxon>Tracheophyta</taxon>
        <taxon>Spermatophyta</taxon>
        <taxon>Magnoliopsida</taxon>
        <taxon>Liliopsida</taxon>
        <taxon>Zingiberales</taxon>
        <taxon>Musaceae</taxon>
        <taxon>Ensete</taxon>
    </lineage>
</organism>